<reference evidence="7 8" key="1">
    <citation type="journal article" date="2009" name="Stand. Genomic Sci.">
        <title>Complete genome sequence of Sanguibacter keddieii type strain (ST-74).</title>
        <authorList>
            <person name="Ivanova N."/>
            <person name="Sikorski J."/>
            <person name="Sims D."/>
            <person name="Brettin T."/>
            <person name="Detter J.C."/>
            <person name="Han C."/>
            <person name="Lapidus A."/>
            <person name="Copeland A."/>
            <person name="Glavina Del Rio T."/>
            <person name="Nolan M."/>
            <person name="Chen F."/>
            <person name="Lucas S."/>
            <person name="Tice H."/>
            <person name="Cheng J.F."/>
            <person name="Bruce D."/>
            <person name="Goodwin L."/>
            <person name="Pitluck S."/>
            <person name="Pati A."/>
            <person name="Mavromatis K."/>
            <person name="Chen A."/>
            <person name="Palaniappan K."/>
            <person name="D'haeseleer P."/>
            <person name="Chain P."/>
            <person name="Bristow J."/>
            <person name="Eisen J.A."/>
            <person name="Markowitz V."/>
            <person name="Hugenholtz P."/>
            <person name="Goker M."/>
            <person name="Pukall R."/>
            <person name="Klenk H.P."/>
            <person name="Kyrpides N.C."/>
        </authorList>
    </citation>
    <scope>NUCLEOTIDE SEQUENCE [LARGE SCALE GENOMIC DNA]</scope>
    <source>
        <strain evidence="8">ATCC 51767 / DSM 10542 / NCFB 3025 / ST-74</strain>
    </source>
</reference>
<evidence type="ECO:0000256" key="5">
    <source>
        <dbReference type="SAM" id="Phobius"/>
    </source>
</evidence>
<keyword evidence="3 5" id="KW-1133">Transmembrane helix</keyword>
<feature type="domain" description="Integral membrane bound transporter" evidence="6">
    <location>
        <begin position="40"/>
        <end position="164"/>
    </location>
</feature>
<sequence>MTSAIHRTSLQLRSRVRQGSIRVRSGAGPILTAGIAVSLSYWIAHLLLGHPFPFFAPVCAWICLGFTADRNMRRVAEVGIGVAIGVGLGEAIASFIGAGAIQIGVVLVVSALVARFIDRGALLTTQAGVQSIVIVGLPVMSTGGGGGLGRWTDALVGAAVAFVVAALTPGDPRRLPRRLGGEGLSELARTFEEIAHGMRTGEAADREAALVRGRASEPALDEWQSVTKDALGTAKVTATGRRYRAELTVMGRTAMLGDRTMRTVRVIARRALSLPTGPEVDRLAQLLDDLAKATHLLAENVASGTEPAVAREMLLDVAHEAHPGLLGTGDWQVQSITLILRSAIVDLCETAGATPGEARDALAPM</sequence>
<keyword evidence="8" id="KW-1185">Reference proteome</keyword>
<evidence type="ECO:0000313" key="8">
    <source>
        <dbReference type="Proteomes" id="UP000000322"/>
    </source>
</evidence>
<dbReference type="KEGG" id="ske:Sked_04990"/>
<evidence type="ECO:0000313" key="7">
    <source>
        <dbReference type="EMBL" id="ACZ20460.1"/>
    </source>
</evidence>
<accession>D1BKI3</accession>
<dbReference type="eggNOG" id="COG4129">
    <property type="taxonomic scope" value="Bacteria"/>
</dbReference>
<comment type="subcellular location">
    <subcellularLocation>
        <location evidence="1">Membrane</location>
        <topology evidence="1">Multi-pass membrane protein</topology>
    </subcellularLocation>
</comment>
<dbReference type="AlphaFoldDB" id="D1BKI3"/>
<proteinExistence type="predicted"/>
<evidence type="ECO:0000256" key="2">
    <source>
        <dbReference type="ARBA" id="ARBA00022692"/>
    </source>
</evidence>
<evidence type="ECO:0000259" key="6">
    <source>
        <dbReference type="Pfam" id="PF13515"/>
    </source>
</evidence>
<feature type="transmembrane region" description="Helical" evidence="5">
    <location>
        <begin position="50"/>
        <end position="68"/>
    </location>
</feature>
<name>D1BKI3_SANKS</name>
<keyword evidence="2 5" id="KW-0812">Transmembrane</keyword>
<protein>
    <submittedName>
        <fullName evidence="7">Predicted membrane protein</fullName>
    </submittedName>
</protein>
<keyword evidence="4 5" id="KW-0472">Membrane</keyword>
<feature type="transmembrane region" description="Helical" evidence="5">
    <location>
        <begin position="75"/>
        <end position="93"/>
    </location>
</feature>
<dbReference type="Pfam" id="PF13515">
    <property type="entry name" value="FUSC_2"/>
    <property type="match status" value="1"/>
</dbReference>
<feature type="transmembrane region" description="Helical" evidence="5">
    <location>
        <begin position="154"/>
        <end position="170"/>
    </location>
</feature>
<evidence type="ECO:0000256" key="4">
    <source>
        <dbReference type="ARBA" id="ARBA00023136"/>
    </source>
</evidence>
<dbReference type="HOGENOM" id="CLU_046662_1_0_11"/>
<dbReference type="InterPro" id="IPR049453">
    <property type="entry name" value="Memb_transporter_dom"/>
</dbReference>
<dbReference type="STRING" id="446469.Sked_04990"/>
<dbReference type="RefSeq" id="WP_012865529.1">
    <property type="nucleotide sequence ID" value="NC_013521.1"/>
</dbReference>
<organism evidence="7 8">
    <name type="scientific">Sanguibacter keddieii (strain ATCC 51767 / DSM 10542 / NCFB 3025 / ST-74)</name>
    <dbReference type="NCBI Taxonomy" id="446469"/>
    <lineage>
        <taxon>Bacteria</taxon>
        <taxon>Bacillati</taxon>
        <taxon>Actinomycetota</taxon>
        <taxon>Actinomycetes</taxon>
        <taxon>Micrococcales</taxon>
        <taxon>Sanguibacteraceae</taxon>
        <taxon>Sanguibacter</taxon>
    </lineage>
</organism>
<evidence type="ECO:0000256" key="3">
    <source>
        <dbReference type="ARBA" id="ARBA00022989"/>
    </source>
</evidence>
<evidence type="ECO:0000256" key="1">
    <source>
        <dbReference type="ARBA" id="ARBA00004141"/>
    </source>
</evidence>
<dbReference type="GO" id="GO:0016020">
    <property type="term" value="C:membrane"/>
    <property type="evidence" value="ECO:0007669"/>
    <property type="project" value="UniProtKB-SubCell"/>
</dbReference>
<dbReference type="EMBL" id="CP001819">
    <property type="protein sequence ID" value="ACZ20460.1"/>
    <property type="molecule type" value="Genomic_DNA"/>
</dbReference>
<feature type="transmembrane region" description="Helical" evidence="5">
    <location>
        <begin position="21"/>
        <end position="44"/>
    </location>
</feature>
<gene>
    <name evidence="7" type="ordered locus">Sked_04990</name>
</gene>
<feature type="transmembrane region" description="Helical" evidence="5">
    <location>
        <begin position="129"/>
        <end position="148"/>
    </location>
</feature>
<dbReference type="Proteomes" id="UP000000322">
    <property type="component" value="Chromosome"/>
</dbReference>